<dbReference type="SUPFAM" id="SSF46689">
    <property type="entry name" value="Homeodomain-like"/>
    <property type="match status" value="1"/>
</dbReference>
<dbReference type="Pfam" id="PF00440">
    <property type="entry name" value="TetR_N"/>
    <property type="match status" value="1"/>
</dbReference>
<dbReference type="InterPro" id="IPR009057">
    <property type="entry name" value="Homeodomain-like_sf"/>
</dbReference>
<dbReference type="InterPro" id="IPR036271">
    <property type="entry name" value="Tet_transcr_reg_TetR-rel_C_sf"/>
</dbReference>
<dbReference type="Pfam" id="PF13977">
    <property type="entry name" value="TetR_C_6"/>
    <property type="match status" value="1"/>
</dbReference>
<feature type="domain" description="HTH tetR-type" evidence="6">
    <location>
        <begin position="10"/>
        <end position="70"/>
    </location>
</feature>
<keyword evidence="8" id="KW-1185">Reference proteome</keyword>
<dbReference type="PANTHER" id="PTHR47506:SF1">
    <property type="entry name" value="HTH-TYPE TRANSCRIPTIONAL REGULATOR YJDC"/>
    <property type="match status" value="1"/>
</dbReference>
<organism evidence="7 8">
    <name type="scientific">Actinacidiphila oryziradicis</name>
    <dbReference type="NCBI Taxonomy" id="2571141"/>
    <lineage>
        <taxon>Bacteria</taxon>
        <taxon>Bacillati</taxon>
        <taxon>Actinomycetota</taxon>
        <taxon>Actinomycetes</taxon>
        <taxon>Kitasatosporales</taxon>
        <taxon>Streptomycetaceae</taxon>
        <taxon>Actinacidiphila</taxon>
    </lineage>
</organism>
<keyword evidence="1" id="KW-0678">Repressor</keyword>
<dbReference type="SUPFAM" id="SSF48498">
    <property type="entry name" value="Tetracyclin repressor-like, C-terminal domain"/>
    <property type="match status" value="1"/>
</dbReference>
<dbReference type="GO" id="GO:0003677">
    <property type="term" value="F:DNA binding"/>
    <property type="evidence" value="ECO:0007669"/>
    <property type="project" value="UniProtKB-UniRule"/>
</dbReference>
<dbReference type="Gene3D" id="1.10.357.10">
    <property type="entry name" value="Tetracycline Repressor, domain 2"/>
    <property type="match status" value="1"/>
</dbReference>
<evidence type="ECO:0000313" key="8">
    <source>
        <dbReference type="Proteomes" id="UP000305778"/>
    </source>
</evidence>
<evidence type="ECO:0000256" key="3">
    <source>
        <dbReference type="ARBA" id="ARBA00023125"/>
    </source>
</evidence>
<sequence length="203" mass="22257">MPKLSDQLRAERRLHILTSAWGCFSRNGFHATSMDDIITATGMSSSAVYRYFRSKDELIDAAADEALAAISALLDKLLAADPVASPAGTLTALVDEVHAREAHADYDLTRIVIQAWGEALRRPPMEERTRAFYLGVRRQLTELAARWRDAGFISPDARPEDMANVVMTLMPGLLVNHHLVQEVPVDHLVAGLAAFGGGRPGQR</sequence>
<dbReference type="Proteomes" id="UP000305778">
    <property type="component" value="Unassembled WGS sequence"/>
</dbReference>
<proteinExistence type="predicted"/>
<dbReference type="OrthoDB" id="5242390at2"/>
<keyword evidence="4" id="KW-0804">Transcription</keyword>
<dbReference type="InterPro" id="IPR001647">
    <property type="entry name" value="HTH_TetR"/>
</dbReference>
<protein>
    <submittedName>
        <fullName evidence="7">TetR/AcrR family transcriptional regulator</fullName>
    </submittedName>
</protein>
<name>A0A4U0RWV9_9ACTN</name>
<evidence type="ECO:0000256" key="2">
    <source>
        <dbReference type="ARBA" id="ARBA00023015"/>
    </source>
</evidence>
<evidence type="ECO:0000256" key="5">
    <source>
        <dbReference type="PROSITE-ProRule" id="PRU00335"/>
    </source>
</evidence>
<dbReference type="PRINTS" id="PR00455">
    <property type="entry name" value="HTHTETR"/>
</dbReference>
<gene>
    <name evidence="7" type="ORF">FCI23_46270</name>
</gene>
<feature type="DNA-binding region" description="H-T-H motif" evidence="5">
    <location>
        <begin position="33"/>
        <end position="52"/>
    </location>
</feature>
<reference evidence="7 8" key="1">
    <citation type="submission" date="2019-04" db="EMBL/GenBank/DDBJ databases">
        <title>Streptomyces oryziradicis sp. nov., a novel actinomycete isolated from rhizosphere soil of rice (Oryza sativa L.).</title>
        <authorList>
            <person name="Li C."/>
        </authorList>
    </citation>
    <scope>NUCLEOTIDE SEQUENCE [LARGE SCALE GENOMIC DNA]</scope>
    <source>
        <strain evidence="7 8">NEAU-C40</strain>
    </source>
</reference>
<keyword evidence="3 5" id="KW-0238">DNA-binding</keyword>
<dbReference type="InterPro" id="IPR039538">
    <property type="entry name" value="BetI_C"/>
</dbReference>
<evidence type="ECO:0000256" key="4">
    <source>
        <dbReference type="ARBA" id="ARBA00023163"/>
    </source>
</evidence>
<dbReference type="PROSITE" id="PS50977">
    <property type="entry name" value="HTH_TETR_2"/>
    <property type="match status" value="1"/>
</dbReference>
<comment type="caution">
    <text evidence="7">The sequence shown here is derived from an EMBL/GenBank/DDBJ whole genome shotgun (WGS) entry which is preliminary data.</text>
</comment>
<evidence type="ECO:0000259" key="6">
    <source>
        <dbReference type="PROSITE" id="PS50977"/>
    </source>
</evidence>
<dbReference type="PANTHER" id="PTHR47506">
    <property type="entry name" value="TRANSCRIPTIONAL REGULATORY PROTEIN"/>
    <property type="match status" value="1"/>
</dbReference>
<dbReference type="EMBL" id="SUMC01000111">
    <property type="protein sequence ID" value="TJZ99300.1"/>
    <property type="molecule type" value="Genomic_DNA"/>
</dbReference>
<evidence type="ECO:0000313" key="7">
    <source>
        <dbReference type="EMBL" id="TJZ99300.1"/>
    </source>
</evidence>
<keyword evidence="2" id="KW-0805">Transcription regulation</keyword>
<dbReference type="RefSeq" id="WP_136730035.1">
    <property type="nucleotide sequence ID" value="NZ_SUMC01000111.1"/>
</dbReference>
<dbReference type="AlphaFoldDB" id="A0A4U0RWV9"/>
<evidence type="ECO:0000256" key="1">
    <source>
        <dbReference type="ARBA" id="ARBA00022491"/>
    </source>
</evidence>
<accession>A0A4U0RWV9</accession>